<dbReference type="Pfam" id="PF00565">
    <property type="entry name" value="SNase"/>
    <property type="match status" value="1"/>
</dbReference>
<protein>
    <submittedName>
        <fullName evidence="2">Thermonuclease family protein</fullName>
    </submittedName>
</protein>
<accession>A0ABS7P952</accession>
<name>A0ABS7P952_9SPHN</name>
<dbReference type="InterPro" id="IPR035437">
    <property type="entry name" value="SNase_OB-fold_sf"/>
</dbReference>
<feature type="domain" description="TNase-like" evidence="1">
    <location>
        <begin position="1"/>
        <end position="106"/>
    </location>
</feature>
<gene>
    <name evidence="2" type="ORF">KYN89_00895</name>
</gene>
<dbReference type="RefSeq" id="WP_222823380.1">
    <property type="nucleotide sequence ID" value="NZ_JAHWXP010000001.1"/>
</dbReference>
<dbReference type="PROSITE" id="PS50830">
    <property type="entry name" value="TNASE_3"/>
    <property type="match status" value="1"/>
</dbReference>
<evidence type="ECO:0000313" key="3">
    <source>
        <dbReference type="Proteomes" id="UP000759298"/>
    </source>
</evidence>
<evidence type="ECO:0000259" key="1">
    <source>
        <dbReference type="PROSITE" id="PS50830"/>
    </source>
</evidence>
<organism evidence="2 3">
    <name type="scientific">Alteriqipengyuania abyssalis</name>
    <dbReference type="NCBI Taxonomy" id="2860200"/>
    <lineage>
        <taxon>Bacteria</taxon>
        <taxon>Pseudomonadati</taxon>
        <taxon>Pseudomonadota</taxon>
        <taxon>Alphaproteobacteria</taxon>
        <taxon>Sphingomonadales</taxon>
        <taxon>Erythrobacteraceae</taxon>
        <taxon>Alteriqipengyuania</taxon>
    </lineage>
</organism>
<dbReference type="InterPro" id="IPR016071">
    <property type="entry name" value="Staphylococal_nuclease_OB-fold"/>
</dbReference>
<dbReference type="EMBL" id="JAHWXP010000001">
    <property type="protein sequence ID" value="MBY8335593.1"/>
    <property type="molecule type" value="Genomic_DNA"/>
</dbReference>
<sequence>MVRRTCVVDGDTIWLEGVKIRIADIDAPEISQPKCDDEYELGIKARDRLVVLLNQGDFEAVTIGSRDEDQYGRKLRVLLRDGRSIGNQLVAEGLARTWSGRREPWC</sequence>
<evidence type="ECO:0000313" key="2">
    <source>
        <dbReference type="EMBL" id="MBY8335593.1"/>
    </source>
</evidence>
<keyword evidence="3" id="KW-1185">Reference proteome</keyword>
<dbReference type="SUPFAM" id="SSF50199">
    <property type="entry name" value="Staphylococcal nuclease"/>
    <property type="match status" value="1"/>
</dbReference>
<proteinExistence type="predicted"/>
<comment type="caution">
    <text evidence="2">The sequence shown here is derived from an EMBL/GenBank/DDBJ whole genome shotgun (WGS) entry which is preliminary data.</text>
</comment>
<reference evidence="2 3" key="1">
    <citation type="submission" date="2021-07" db="EMBL/GenBank/DDBJ databases">
        <title>Alteriqipengyuania abyssalis NZ-12B nov, sp.nov isolated from deep sea sponge in pacific ocean.</title>
        <authorList>
            <person name="Tareen S."/>
            <person name="Wink J."/>
        </authorList>
    </citation>
    <scope>NUCLEOTIDE SEQUENCE [LARGE SCALE GENOMIC DNA]</scope>
    <source>
        <strain evidence="2 3">NZ-12B</strain>
    </source>
</reference>
<dbReference type="Proteomes" id="UP000759298">
    <property type="component" value="Unassembled WGS sequence"/>
</dbReference>
<dbReference type="Gene3D" id="2.40.50.90">
    <property type="match status" value="1"/>
</dbReference>